<dbReference type="FunFam" id="2.60.40.10:FF:000791">
    <property type="entry name" value="Two-component system sensor histidine kinase/response regulator"/>
    <property type="match status" value="1"/>
</dbReference>
<dbReference type="Proteomes" id="UP000186551">
    <property type="component" value="Unassembled WGS sequence"/>
</dbReference>
<dbReference type="InterPro" id="IPR036890">
    <property type="entry name" value="HATPase_C_sf"/>
</dbReference>
<dbReference type="GO" id="GO:0005524">
    <property type="term" value="F:ATP binding"/>
    <property type="evidence" value="ECO:0007669"/>
    <property type="project" value="UniProtKB-KW"/>
</dbReference>
<keyword evidence="18" id="KW-1185">Reference proteome</keyword>
<sequence length="1389" mass="156487">MRKALIGNGSFARFILCVLLLAILTPALSQRRDLSFQHLTASEGLSQSSVISITQDHRGLMWFGTRDGLNKYDGNRFTVYRHNAADLQSISHNDIIEVITDTKGDLWVGTFNGLNKYDYEDDKFISYFNIADDSTTISGNSVWAVHASSSGDVWVGTSKGLNRFDRETNTFQRFYHNPNDAYSLSDSYVKDIFEDSEGFIWVATTNGLNKMIVSSKGRIRFDRYLNEPGNSASLNDNFTQVITEDARGDLWIGTKSGGLNKLDRKSNTFRAYQHHPADPNSLSDNDVRALAFNEQGELLIGTYGGFNVLDLRNERFHRMVNNKDNPGSLSKNSVKSIYVDTNGSIWVGTYYGGINMADPQHSNFRNYRYKSGPAGMSFDVVSAMVEDRKGNLYIGTEGGGINVLHPATQTFSYIEKGKNSISSNNIKSLYLDAGNNLWIGTFNEGLDILNLQTGAVRHFEHGPDTRSSLSDNNIYAIVQQDDSLFWLGSYGGGLNLFNIRSGRIQSIRAGDACNLTSNLVRSVLKDSRGNLWLGTQYGLNRIPVAEALAGKRQFQQYFFGVGESASEDVTVLFEDSQARVWAGTNKSGLNLFNPSTGKFTNYDLCAMTGSASNIIHGILEDKSRNLWISTNQGILKFNPETGAYKVFSEADGVISNEYNNNSSLRTRSGHMYFGSVAGLTSFHPDSIVANAYTPAVVLTNFKLFGQTVKPATPESVLRKAFSETKELTLDYDQAIFTIEFAIPNFINSQKNHYAYRLKGLEENWVYTSDNSATYTIQQPGTYTFEVKAANSDNTWNPTPTTLQVTVDPAPWKTWWAFLLYGCIILIALYLLVNIILSRSKLRHELELEHLQHEKQQSLNKMKLQFFTNISHELRTPLTLVLGPLGQLIENFKGEKREQKQLLEIESNANRMLHLIDELMDFRKLEDKHLQLKVAEEDLVSFVEGIFQSFRQYAGVLQFEYTFEAATKPINVWFDRDKMERVVFNLISNAFKYTPPGGKVAVRVDAFADHVEIKVSDTGIGIDQEHIGKIFDRFYEVDSRDRLLVNKYNKGTGIGLALAKGIVDLHAGTIRVDSKKDEGSTFIVSLPVGHQHLSQNQMLSHVVGKGLHLESEVRNLLPLAQAEEGEEMEKGVRHEASILVVEDNEELRRFIKQLFQDNYTVWEAGNGREGMELALGHSPDMIISDVMMPEMDGIEFCSRLKSDIRTSHIPVILLTARTSPDAKFDGLETGADDYITKPFDARELKIKVRNLVQSQKKLRERFASESFIKPSDITITSMDEKLLEKALQIVEENISNENFDIATFCEELGVSRTMLFTKIKAWTNLTPNDFILTMRMKRAAQLLEQNKLNISQVGFEVGFKNPKYFSKCFQRHFSETPTAYARKFLDSEKV</sequence>
<dbReference type="Gene3D" id="1.10.287.130">
    <property type="match status" value="1"/>
</dbReference>
<keyword evidence="7" id="KW-0067">ATP-binding</keyword>
<dbReference type="Gene3D" id="3.40.50.2300">
    <property type="match status" value="1"/>
</dbReference>
<keyword evidence="10" id="KW-0238">DNA-binding</keyword>
<dbReference type="GO" id="GO:0000155">
    <property type="term" value="F:phosphorelay sensor kinase activity"/>
    <property type="evidence" value="ECO:0007669"/>
    <property type="project" value="InterPro"/>
</dbReference>
<evidence type="ECO:0000256" key="8">
    <source>
        <dbReference type="ARBA" id="ARBA00023012"/>
    </source>
</evidence>
<dbReference type="Gene3D" id="2.130.10.10">
    <property type="entry name" value="YVTN repeat-like/Quinoprotein amine dehydrogenase"/>
    <property type="match status" value="5"/>
</dbReference>
<dbReference type="SUPFAM" id="SSF63829">
    <property type="entry name" value="Calcium-dependent phosphotriesterase"/>
    <property type="match status" value="2"/>
</dbReference>
<evidence type="ECO:0000259" key="14">
    <source>
        <dbReference type="PROSITE" id="PS01124"/>
    </source>
</evidence>
<keyword evidence="5" id="KW-0547">Nucleotide-binding</keyword>
<keyword evidence="13" id="KW-0812">Transmembrane</keyword>
<dbReference type="InterPro" id="IPR005467">
    <property type="entry name" value="His_kinase_dom"/>
</dbReference>
<protein>
    <recommendedName>
        <fullName evidence="2">histidine kinase</fullName>
        <ecNumber evidence="2">2.7.13.3</ecNumber>
    </recommendedName>
</protein>
<keyword evidence="13" id="KW-0472">Membrane</keyword>
<dbReference type="STRING" id="1797110.A3841_07540"/>
<dbReference type="InterPro" id="IPR011006">
    <property type="entry name" value="CheY-like_superfamily"/>
</dbReference>
<feature type="domain" description="Response regulatory" evidence="16">
    <location>
        <begin position="1136"/>
        <end position="1251"/>
    </location>
</feature>
<dbReference type="SMART" id="SM00387">
    <property type="entry name" value="HATPase_c"/>
    <property type="match status" value="1"/>
</dbReference>
<dbReference type="PROSITE" id="PS50109">
    <property type="entry name" value="HIS_KIN"/>
    <property type="match status" value="1"/>
</dbReference>
<comment type="catalytic activity">
    <reaction evidence="1">
        <text>ATP + protein L-histidine = ADP + protein N-phospho-L-histidine.</text>
        <dbReference type="EC" id="2.7.13.3"/>
    </reaction>
</comment>
<reference evidence="17 18" key="1">
    <citation type="submission" date="2016-03" db="EMBL/GenBank/DDBJ databases">
        <title>Genome sequence of Pontibacter sp. nov., of the family cytophagaceae, isolated from marine sediment of the Yellow Sea, China.</title>
        <authorList>
            <person name="Zhang G."/>
            <person name="Zhang R."/>
        </authorList>
    </citation>
    <scope>NUCLEOTIDE SEQUENCE [LARGE SCALE GENOMIC DNA]</scope>
    <source>
        <strain evidence="17 18">S10-8</strain>
    </source>
</reference>
<proteinExistence type="predicted"/>
<dbReference type="Pfam" id="PF07494">
    <property type="entry name" value="Reg_prop"/>
    <property type="match status" value="7"/>
</dbReference>
<dbReference type="Pfam" id="PF12833">
    <property type="entry name" value="HTH_18"/>
    <property type="match status" value="1"/>
</dbReference>
<evidence type="ECO:0000256" key="2">
    <source>
        <dbReference type="ARBA" id="ARBA00012438"/>
    </source>
</evidence>
<keyword evidence="6" id="KW-0418">Kinase</keyword>
<dbReference type="Pfam" id="PF00512">
    <property type="entry name" value="HisKA"/>
    <property type="match status" value="1"/>
</dbReference>
<dbReference type="InterPro" id="IPR011123">
    <property type="entry name" value="Y_Y_Y"/>
</dbReference>
<keyword evidence="11" id="KW-0804">Transcription</keyword>
<evidence type="ECO:0000256" key="4">
    <source>
        <dbReference type="ARBA" id="ARBA00022679"/>
    </source>
</evidence>
<dbReference type="SMART" id="SM00342">
    <property type="entry name" value="HTH_ARAC"/>
    <property type="match status" value="1"/>
</dbReference>
<evidence type="ECO:0000256" key="9">
    <source>
        <dbReference type="ARBA" id="ARBA00023015"/>
    </source>
</evidence>
<feature type="transmembrane region" description="Helical" evidence="13">
    <location>
        <begin position="814"/>
        <end position="836"/>
    </location>
</feature>
<dbReference type="InterPro" id="IPR004358">
    <property type="entry name" value="Sig_transdc_His_kin-like_C"/>
</dbReference>
<dbReference type="CDD" id="cd17574">
    <property type="entry name" value="REC_OmpR"/>
    <property type="match status" value="1"/>
</dbReference>
<dbReference type="SUPFAM" id="SSF55874">
    <property type="entry name" value="ATPase domain of HSP90 chaperone/DNA topoisomerase II/histidine kinase"/>
    <property type="match status" value="1"/>
</dbReference>
<dbReference type="InterPro" id="IPR015943">
    <property type="entry name" value="WD40/YVTN_repeat-like_dom_sf"/>
</dbReference>
<dbReference type="InterPro" id="IPR018060">
    <property type="entry name" value="HTH_AraC"/>
</dbReference>
<dbReference type="InterPro" id="IPR003594">
    <property type="entry name" value="HATPase_dom"/>
</dbReference>
<keyword evidence="4" id="KW-0808">Transferase</keyword>
<name>A0A1Q5PI14_9BACT</name>
<dbReference type="EMBL" id="LVWA01000002">
    <property type="protein sequence ID" value="OKL41863.1"/>
    <property type="molecule type" value="Genomic_DNA"/>
</dbReference>
<feature type="domain" description="Histidine kinase" evidence="15">
    <location>
        <begin position="868"/>
        <end position="1089"/>
    </location>
</feature>
<dbReference type="GO" id="GO:0043565">
    <property type="term" value="F:sequence-specific DNA binding"/>
    <property type="evidence" value="ECO:0007669"/>
    <property type="project" value="InterPro"/>
</dbReference>
<keyword evidence="13" id="KW-1133">Transmembrane helix</keyword>
<dbReference type="SUPFAM" id="SSF52172">
    <property type="entry name" value="CheY-like"/>
    <property type="match status" value="1"/>
</dbReference>
<evidence type="ECO:0000256" key="5">
    <source>
        <dbReference type="ARBA" id="ARBA00022741"/>
    </source>
</evidence>
<dbReference type="Pfam" id="PF07495">
    <property type="entry name" value="Y_Y_Y"/>
    <property type="match status" value="1"/>
</dbReference>
<dbReference type="FunFam" id="3.40.50.2300:FF:000138">
    <property type="entry name" value="Two-component system sensor histidine kinase/response regulator"/>
    <property type="match status" value="1"/>
</dbReference>
<evidence type="ECO:0000313" key="17">
    <source>
        <dbReference type="EMBL" id="OKL41863.1"/>
    </source>
</evidence>
<keyword evidence="3 12" id="KW-0597">Phosphoprotein</keyword>
<evidence type="ECO:0000256" key="10">
    <source>
        <dbReference type="ARBA" id="ARBA00023125"/>
    </source>
</evidence>
<dbReference type="Gene3D" id="2.60.40.10">
    <property type="entry name" value="Immunoglobulins"/>
    <property type="match status" value="1"/>
</dbReference>
<dbReference type="SMART" id="SM00388">
    <property type="entry name" value="HisKA"/>
    <property type="match status" value="1"/>
</dbReference>
<keyword evidence="8" id="KW-0902">Two-component regulatory system</keyword>
<evidence type="ECO:0000256" key="3">
    <source>
        <dbReference type="ARBA" id="ARBA00022553"/>
    </source>
</evidence>
<evidence type="ECO:0000256" key="6">
    <source>
        <dbReference type="ARBA" id="ARBA00022777"/>
    </source>
</evidence>
<dbReference type="GO" id="GO:0003700">
    <property type="term" value="F:DNA-binding transcription factor activity"/>
    <property type="evidence" value="ECO:0007669"/>
    <property type="project" value="InterPro"/>
</dbReference>
<evidence type="ECO:0000256" key="1">
    <source>
        <dbReference type="ARBA" id="ARBA00000085"/>
    </source>
</evidence>
<dbReference type="InterPro" id="IPR036097">
    <property type="entry name" value="HisK_dim/P_sf"/>
</dbReference>
<dbReference type="InterPro" id="IPR013783">
    <property type="entry name" value="Ig-like_fold"/>
</dbReference>
<dbReference type="InterPro" id="IPR009057">
    <property type="entry name" value="Homeodomain-like_sf"/>
</dbReference>
<evidence type="ECO:0000256" key="7">
    <source>
        <dbReference type="ARBA" id="ARBA00022840"/>
    </source>
</evidence>
<dbReference type="PROSITE" id="PS01124">
    <property type="entry name" value="HTH_ARAC_FAMILY_2"/>
    <property type="match status" value="1"/>
</dbReference>
<dbReference type="InterPro" id="IPR011110">
    <property type="entry name" value="Reg_prop"/>
</dbReference>
<dbReference type="PROSITE" id="PS50110">
    <property type="entry name" value="RESPONSE_REGULATORY"/>
    <property type="match status" value="1"/>
</dbReference>
<dbReference type="PRINTS" id="PR00344">
    <property type="entry name" value="BCTRLSENSOR"/>
</dbReference>
<dbReference type="Pfam" id="PF00072">
    <property type="entry name" value="Response_reg"/>
    <property type="match status" value="1"/>
</dbReference>
<dbReference type="Gene3D" id="1.10.10.60">
    <property type="entry name" value="Homeodomain-like"/>
    <property type="match status" value="1"/>
</dbReference>
<accession>A0A1Q5PI14</accession>
<dbReference type="InterPro" id="IPR001789">
    <property type="entry name" value="Sig_transdc_resp-reg_receiver"/>
</dbReference>
<dbReference type="FunFam" id="3.30.565.10:FF:000037">
    <property type="entry name" value="Hybrid sensor histidine kinase/response regulator"/>
    <property type="match status" value="1"/>
</dbReference>
<dbReference type="SMART" id="SM00448">
    <property type="entry name" value="REC"/>
    <property type="match status" value="1"/>
</dbReference>
<dbReference type="SUPFAM" id="SSF46689">
    <property type="entry name" value="Homeodomain-like"/>
    <property type="match status" value="1"/>
</dbReference>
<dbReference type="Gene3D" id="3.30.565.10">
    <property type="entry name" value="Histidine kinase-like ATPase, C-terminal domain"/>
    <property type="match status" value="1"/>
</dbReference>
<dbReference type="SUPFAM" id="SSF47384">
    <property type="entry name" value="Homodimeric domain of signal transducing histidine kinase"/>
    <property type="match status" value="1"/>
</dbReference>
<dbReference type="CDD" id="cd00146">
    <property type="entry name" value="PKD"/>
    <property type="match status" value="1"/>
</dbReference>
<dbReference type="PANTHER" id="PTHR43547">
    <property type="entry name" value="TWO-COMPONENT HISTIDINE KINASE"/>
    <property type="match status" value="1"/>
</dbReference>
<evidence type="ECO:0000313" key="18">
    <source>
        <dbReference type="Proteomes" id="UP000186551"/>
    </source>
</evidence>
<dbReference type="InterPro" id="IPR018062">
    <property type="entry name" value="HTH_AraC-typ_CS"/>
</dbReference>
<evidence type="ECO:0000259" key="16">
    <source>
        <dbReference type="PROSITE" id="PS50110"/>
    </source>
</evidence>
<evidence type="ECO:0000256" key="12">
    <source>
        <dbReference type="PROSITE-ProRule" id="PRU00169"/>
    </source>
</evidence>
<dbReference type="PROSITE" id="PS00041">
    <property type="entry name" value="HTH_ARAC_FAMILY_1"/>
    <property type="match status" value="1"/>
</dbReference>
<dbReference type="CDD" id="cd00082">
    <property type="entry name" value="HisKA"/>
    <property type="match status" value="1"/>
</dbReference>
<dbReference type="InterPro" id="IPR011047">
    <property type="entry name" value="Quinoprotein_ADH-like_sf"/>
</dbReference>
<evidence type="ECO:0000259" key="15">
    <source>
        <dbReference type="PROSITE" id="PS50109"/>
    </source>
</evidence>
<comment type="caution">
    <text evidence="17">The sequence shown here is derived from an EMBL/GenBank/DDBJ whole genome shotgun (WGS) entry which is preliminary data.</text>
</comment>
<feature type="domain" description="HTH araC/xylS-type" evidence="14">
    <location>
        <begin position="1283"/>
        <end position="1382"/>
    </location>
</feature>
<feature type="modified residue" description="4-aspartylphosphate" evidence="12">
    <location>
        <position position="1184"/>
    </location>
</feature>
<dbReference type="FunFam" id="1.10.287.130:FF:000045">
    <property type="entry name" value="Two-component system sensor histidine kinase/response regulator"/>
    <property type="match status" value="1"/>
</dbReference>
<dbReference type="InterPro" id="IPR003661">
    <property type="entry name" value="HisK_dim/P_dom"/>
</dbReference>
<dbReference type="EC" id="2.7.13.3" evidence="2"/>
<organism evidence="17 18">
    <name type="scientific">Pontibacter flavimaris</name>
    <dbReference type="NCBI Taxonomy" id="1797110"/>
    <lineage>
        <taxon>Bacteria</taxon>
        <taxon>Pseudomonadati</taxon>
        <taxon>Bacteroidota</taxon>
        <taxon>Cytophagia</taxon>
        <taxon>Cytophagales</taxon>
        <taxon>Hymenobacteraceae</taxon>
        <taxon>Pontibacter</taxon>
    </lineage>
</organism>
<dbReference type="PANTHER" id="PTHR43547:SF2">
    <property type="entry name" value="HYBRID SIGNAL TRANSDUCTION HISTIDINE KINASE C"/>
    <property type="match status" value="1"/>
</dbReference>
<dbReference type="SUPFAM" id="SSF50998">
    <property type="entry name" value="Quinoprotein alcohol dehydrogenase-like"/>
    <property type="match status" value="1"/>
</dbReference>
<keyword evidence="9" id="KW-0805">Transcription regulation</keyword>
<dbReference type="Pfam" id="PF02518">
    <property type="entry name" value="HATPase_c"/>
    <property type="match status" value="1"/>
</dbReference>
<gene>
    <name evidence="17" type="ORF">A3841_07540</name>
</gene>
<evidence type="ECO:0000256" key="11">
    <source>
        <dbReference type="ARBA" id="ARBA00023163"/>
    </source>
</evidence>
<evidence type="ECO:0000256" key="13">
    <source>
        <dbReference type="SAM" id="Phobius"/>
    </source>
</evidence>